<dbReference type="Pfam" id="PF13456">
    <property type="entry name" value="RVT_3"/>
    <property type="match status" value="1"/>
</dbReference>
<gene>
    <name evidence="3" type="ORF">Bca52824_007877</name>
</gene>
<evidence type="ECO:0000313" key="3">
    <source>
        <dbReference type="EMBL" id="KAG2325149.1"/>
    </source>
</evidence>
<feature type="domain" description="RNase H type-1" evidence="2">
    <location>
        <begin position="289"/>
        <end position="371"/>
    </location>
</feature>
<dbReference type="GO" id="GO:0003676">
    <property type="term" value="F:nucleic acid binding"/>
    <property type="evidence" value="ECO:0007669"/>
    <property type="project" value="InterPro"/>
</dbReference>
<reference evidence="3 4" key="1">
    <citation type="submission" date="2020-02" db="EMBL/GenBank/DDBJ databases">
        <authorList>
            <person name="Ma Q."/>
            <person name="Huang Y."/>
            <person name="Song X."/>
            <person name="Pei D."/>
        </authorList>
    </citation>
    <scope>NUCLEOTIDE SEQUENCE [LARGE SCALE GENOMIC DNA]</scope>
    <source>
        <strain evidence="3">Sxm20200214</strain>
        <tissue evidence="3">Leaf</tissue>
    </source>
</reference>
<dbReference type="OrthoDB" id="10427663at2759"/>
<dbReference type="EMBL" id="JAAMPC010000002">
    <property type="protein sequence ID" value="KAG2325149.1"/>
    <property type="molecule type" value="Genomic_DNA"/>
</dbReference>
<feature type="region of interest" description="Disordered" evidence="1">
    <location>
        <begin position="1"/>
        <end position="37"/>
    </location>
</feature>
<comment type="caution">
    <text evidence="3">The sequence shown here is derived from an EMBL/GenBank/DDBJ whole genome shotgun (WGS) entry which is preliminary data.</text>
</comment>
<evidence type="ECO:0000313" key="4">
    <source>
        <dbReference type="Proteomes" id="UP000886595"/>
    </source>
</evidence>
<organism evidence="3 4">
    <name type="scientific">Brassica carinata</name>
    <name type="common">Ethiopian mustard</name>
    <name type="synonym">Abyssinian cabbage</name>
    <dbReference type="NCBI Taxonomy" id="52824"/>
    <lineage>
        <taxon>Eukaryota</taxon>
        <taxon>Viridiplantae</taxon>
        <taxon>Streptophyta</taxon>
        <taxon>Embryophyta</taxon>
        <taxon>Tracheophyta</taxon>
        <taxon>Spermatophyta</taxon>
        <taxon>Magnoliopsida</taxon>
        <taxon>eudicotyledons</taxon>
        <taxon>Gunneridae</taxon>
        <taxon>Pentapetalae</taxon>
        <taxon>rosids</taxon>
        <taxon>malvids</taxon>
        <taxon>Brassicales</taxon>
        <taxon>Brassicaceae</taxon>
        <taxon>Brassiceae</taxon>
        <taxon>Brassica</taxon>
    </lineage>
</organism>
<evidence type="ECO:0000259" key="2">
    <source>
        <dbReference type="Pfam" id="PF13456"/>
    </source>
</evidence>
<keyword evidence="4" id="KW-1185">Reference proteome</keyword>
<dbReference type="Proteomes" id="UP000886595">
    <property type="component" value="Unassembled WGS sequence"/>
</dbReference>
<dbReference type="AlphaFoldDB" id="A0A8X8B5P7"/>
<accession>A0A8X8B5P7</accession>
<name>A0A8X8B5P7_BRACI</name>
<sequence length="397" mass="44671">MDLPIAGSSLPPRLSPEPPDADLELMLPVDPSDPPVPPDPPSALWVYHRQISSLSTAFLHCIEQKCLLLLENYSAIWNFNSRFKKLRFLSMYLEASVLSPENPHLSSSLMRSDDQRFRPSFVKAFWLQHGNVSIQNSDLTKVYALSLNPVQLTALVWYDVSNGTLMVLVHHLASVERVHIAQSRDVVLKSVLLLFQLSQAIRVYTVFAPLLMSIKAKYRQYRPFTIAPSYGSNATQLFLLANSFQQSSIENPGRSHPPMVLSVTFLLVEVMESLEAPVHGTLGHCYIGSPLIAETIAIRSALCLELTIEFQKLKVFSYNSTFIRVISGNIQSKEVIGIVYDIRSISSGFASIGSSHLHRSKNTIAFILAKKTFLFYSYMYWTPQFGPCFGSTFSFYY</sequence>
<evidence type="ECO:0000256" key="1">
    <source>
        <dbReference type="SAM" id="MobiDB-lite"/>
    </source>
</evidence>
<dbReference type="GO" id="GO:0004523">
    <property type="term" value="F:RNA-DNA hybrid ribonuclease activity"/>
    <property type="evidence" value="ECO:0007669"/>
    <property type="project" value="InterPro"/>
</dbReference>
<proteinExistence type="predicted"/>
<dbReference type="InterPro" id="IPR002156">
    <property type="entry name" value="RNaseH_domain"/>
</dbReference>
<protein>
    <recommendedName>
        <fullName evidence="2">RNase H type-1 domain-containing protein</fullName>
    </recommendedName>
</protein>